<accession>A0ABR0J1E4</accession>
<feature type="domain" description="Ams2/SPT21 N-terminal" evidence="1">
    <location>
        <begin position="1"/>
        <end position="82"/>
    </location>
</feature>
<dbReference type="Proteomes" id="UP001357485">
    <property type="component" value="Unassembled WGS sequence"/>
</dbReference>
<evidence type="ECO:0000259" key="1">
    <source>
        <dbReference type="Pfam" id="PF25823"/>
    </source>
</evidence>
<evidence type="ECO:0000313" key="3">
    <source>
        <dbReference type="Proteomes" id="UP001357485"/>
    </source>
</evidence>
<evidence type="ECO:0000313" key="2">
    <source>
        <dbReference type="EMBL" id="KAK5054206.1"/>
    </source>
</evidence>
<organism evidence="2 3">
    <name type="scientific">Cryomyces antarcticus</name>
    <dbReference type="NCBI Taxonomy" id="329879"/>
    <lineage>
        <taxon>Eukaryota</taxon>
        <taxon>Fungi</taxon>
        <taxon>Dikarya</taxon>
        <taxon>Ascomycota</taxon>
        <taxon>Pezizomycotina</taxon>
        <taxon>Dothideomycetes</taxon>
        <taxon>Dothideomycetes incertae sedis</taxon>
        <taxon>Cryomyces</taxon>
    </lineage>
</organism>
<dbReference type="Pfam" id="PF25823">
    <property type="entry name" value="Ams2-SPT21_N"/>
    <property type="match status" value="1"/>
</dbReference>
<feature type="non-terminal residue" evidence="2">
    <location>
        <position position="110"/>
    </location>
</feature>
<gene>
    <name evidence="2" type="ORF">LTR16_010716</name>
</gene>
<comment type="caution">
    <text evidence="2">The sequence shown here is derived from an EMBL/GenBank/DDBJ whole genome shotgun (WGS) entry which is preliminary data.</text>
</comment>
<dbReference type="PANTHER" id="PTHR39147">
    <property type="entry name" value="PROTEIN SPT21"/>
    <property type="match status" value="1"/>
</dbReference>
<protein>
    <recommendedName>
        <fullName evidence="1">Ams2/SPT21 N-terminal domain-containing protein</fullName>
    </recommendedName>
</protein>
<name>A0ABR0J1E4_9PEZI</name>
<feature type="non-terminal residue" evidence="2">
    <location>
        <position position="1"/>
    </location>
</feature>
<reference evidence="2 3" key="1">
    <citation type="submission" date="2023-08" db="EMBL/GenBank/DDBJ databases">
        <title>Black Yeasts Isolated from many extreme environments.</title>
        <authorList>
            <person name="Coleine C."/>
            <person name="Stajich J.E."/>
            <person name="Selbmann L."/>
        </authorList>
    </citation>
    <scope>NUCLEOTIDE SEQUENCE [LARGE SCALE GENOMIC DNA]</scope>
    <source>
        <strain evidence="2 3">CCFEE 536</strain>
    </source>
</reference>
<keyword evidence="3" id="KW-1185">Reference proteome</keyword>
<sequence>PELVAKLGQDYTVYAYDFSEYETPLVGQGMLSWVLASASSTPTAPAFQSKTMITGRVCKNILGIFCNGIKETLEVKLRLVPVPTCLQSEYIENMDKHRNLRQVMPEGFDP</sequence>
<dbReference type="InterPro" id="IPR057725">
    <property type="entry name" value="Ams2-SPT21_N"/>
</dbReference>
<dbReference type="InterPro" id="IPR042403">
    <property type="entry name" value="Spt21/Ams2"/>
</dbReference>
<dbReference type="EMBL" id="JAVRRA010027744">
    <property type="protein sequence ID" value="KAK5054206.1"/>
    <property type="molecule type" value="Genomic_DNA"/>
</dbReference>
<proteinExistence type="predicted"/>
<dbReference type="PANTHER" id="PTHR39147:SF1">
    <property type="entry name" value="PROTEIN SPT21"/>
    <property type="match status" value="1"/>
</dbReference>